<feature type="compositionally biased region" description="Low complexity" evidence="6">
    <location>
        <begin position="353"/>
        <end position="375"/>
    </location>
</feature>
<dbReference type="PROSITE" id="PS51821">
    <property type="entry name" value="VELVET"/>
    <property type="match status" value="1"/>
</dbReference>
<feature type="compositionally biased region" description="Low complexity" evidence="6">
    <location>
        <begin position="634"/>
        <end position="647"/>
    </location>
</feature>
<name>A0AAD5W4C5_9AGAR</name>
<accession>A0AAD5W4C5</accession>
<feature type="compositionally biased region" description="Pro residues" evidence="6">
    <location>
        <begin position="798"/>
        <end position="809"/>
    </location>
</feature>
<dbReference type="Gene3D" id="2.60.40.3960">
    <property type="entry name" value="Velvet domain"/>
    <property type="match status" value="1"/>
</dbReference>
<keyword evidence="2" id="KW-0749">Sporulation</keyword>
<dbReference type="PANTHER" id="PTHR33572">
    <property type="entry name" value="SPORE DEVELOPMENT REGULATOR VOSA"/>
    <property type="match status" value="1"/>
</dbReference>
<feature type="domain" description="Velvet" evidence="7">
    <location>
        <begin position="29"/>
        <end position="251"/>
    </location>
</feature>
<feature type="compositionally biased region" description="Polar residues" evidence="6">
    <location>
        <begin position="703"/>
        <end position="717"/>
    </location>
</feature>
<feature type="compositionally biased region" description="Low complexity" evidence="6">
    <location>
        <begin position="583"/>
        <end position="593"/>
    </location>
</feature>
<dbReference type="InterPro" id="IPR021740">
    <property type="entry name" value="Velvet"/>
</dbReference>
<dbReference type="AlphaFoldDB" id="A0AAD5W4C5"/>
<dbReference type="Pfam" id="PF11754">
    <property type="entry name" value="Velvet"/>
    <property type="match status" value="1"/>
</dbReference>
<feature type="compositionally biased region" description="Polar residues" evidence="6">
    <location>
        <begin position="892"/>
        <end position="906"/>
    </location>
</feature>
<sequence length="1032" mass="109389">MDSQTPTLAGVAVSSASVAPSPRDRLNTPHHARIYELIVRQEPKQARMCGVGGKADRRPIDPPPIVQLRVIDPLSTSSSNSTSTGHNMSSSSHSPPSSPPPPATHSHYPNHEPGPPTDAAAYAQSYLQNPYYFMFASLAKPDDDTELHWLKDGRTRCTTGSVVSSLYHLKDPQHNNEDAGFFVFPDLSVRTEGSYRLKLSLFEVVGNNVRHCKSIYSAPFYVYTAKKFPGMEESTPLSCSLADQGIKIRIRKDIRVRKRPNPAMEQPMSVSLTSTHQQYPSNALPSSSNLAQAGSQLYDERDDGGDTGKNKRHRTEEYNSGNSGGGVMMNVNMGAGGSSMNVMGGLGMGMGMDGSSNGASMHQYQQPSYPQSHQQGTWPPQPPPSGAPQIIPPPPGASGIPPTSASSTSDSGPNTTNTGNGGSTPSVIPPPQGNTPGRLAMGVTIPAGMDLGGPSVYDGRGGGYNPQPFDPPAPVSGPTAGPPSQAQAPPTGAPPPPYPTSPSVRSAATTTYPPPPPSQQQPYPTMQQQPPQQQQIIPPPPPPQAHPHPHQQPQPYAPNGSATTPGGYGHPPPHGGGPPHYGAPPYTGSSSNGGTTGQMSVDQQWNPGGPTGHPPQPQAYEGYYSQQPQPQPQPQQQYGPAPVPQQQRYDYASYPPQPPQPQQQQPGYGGYYDQQQQHYGGYAYQAPQPQTQPQPQPYQAPYNTQGHLTSPSGQQPQYDYGHQHQQQPIPPPPAAHHPHAPPPPQHPQPQAPYQHPHPQPPPNPYQHAQAPPVMQHQQQQVYGQPAAPHSGASSTPTAGPPSSIPPPPGATFLGNPPSNPSSAASTVPNASVTSPTARQPSNTAIYHQTQQTSVQPPSYPYGQYTPTSPPQQPHTSAPSGTSQPGPPPTGYGASSTGSSPEWNGYTQHHQQAQQQWTSEGFSHASRGAQLGPDRIQLAPLRHHSSALSVATSSAGASPVISSAHNGSTPDAHAASYSVIQLRSPGRDNNKMLPPPSDFSRDRDRRGSLTDQRGAGKKNPLSIGSIISNSNDK</sequence>
<feature type="compositionally biased region" description="Basic and acidic residues" evidence="6">
    <location>
        <begin position="304"/>
        <end position="317"/>
    </location>
</feature>
<keyword evidence="3" id="KW-0805">Transcription regulation</keyword>
<feature type="compositionally biased region" description="Pro residues" evidence="6">
    <location>
        <begin position="379"/>
        <end position="396"/>
    </location>
</feature>
<feature type="compositionally biased region" description="Low complexity" evidence="6">
    <location>
        <begin position="820"/>
        <end position="834"/>
    </location>
</feature>
<feature type="compositionally biased region" description="Polar residues" evidence="6">
    <location>
        <begin position="835"/>
        <end position="854"/>
    </location>
</feature>
<dbReference type="GO" id="GO:0030435">
    <property type="term" value="P:sporulation resulting in formation of a cellular spore"/>
    <property type="evidence" value="ECO:0007669"/>
    <property type="project" value="UniProtKB-KW"/>
</dbReference>
<feature type="compositionally biased region" description="Polar residues" evidence="6">
    <location>
        <begin position="945"/>
        <end position="968"/>
    </location>
</feature>
<gene>
    <name evidence="8" type="ORF">NP233_g2570</name>
</gene>
<feature type="compositionally biased region" description="Pro residues" evidence="6">
    <location>
        <begin position="728"/>
        <end position="764"/>
    </location>
</feature>
<feature type="compositionally biased region" description="Basic and acidic residues" evidence="6">
    <location>
        <begin position="998"/>
        <end position="1007"/>
    </location>
</feature>
<dbReference type="Proteomes" id="UP001213000">
    <property type="component" value="Unassembled WGS sequence"/>
</dbReference>
<feature type="compositionally biased region" description="Low complexity" evidence="6">
    <location>
        <begin position="520"/>
        <end position="536"/>
    </location>
</feature>
<feature type="region of interest" description="Disordered" evidence="6">
    <location>
        <begin position="256"/>
        <end position="330"/>
    </location>
</feature>
<feature type="compositionally biased region" description="Low complexity" evidence="6">
    <location>
        <begin position="662"/>
        <end position="689"/>
    </location>
</feature>
<dbReference type="PANTHER" id="PTHR33572:SF18">
    <property type="entry name" value="SPORE DEVELOPMENT REGULATOR VOSA"/>
    <property type="match status" value="1"/>
</dbReference>
<feature type="compositionally biased region" description="Low complexity" evidence="6">
    <location>
        <begin position="873"/>
        <end position="883"/>
    </location>
</feature>
<keyword evidence="9" id="KW-1185">Reference proteome</keyword>
<evidence type="ECO:0000313" key="8">
    <source>
        <dbReference type="EMBL" id="KAJ3573235.1"/>
    </source>
</evidence>
<feature type="region of interest" description="Disordered" evidence="6">
    <location>
        <begin position="1"/>
        <end position="119"/>
    </location>
</feature>
<evidence type="ECO:0000256" key="1">
    <source>
        <dbReference type="ARBA" id="ARBA00004123"/>
    </source>
</evidence>
<feature type="compositionally biased region" description="Pro residues" evidence="6">
    <location>
        <begin position="537"/>
        <end position="556"/>
    </location>
</feature>
<reference evidence="8" key="1">
    <citation type="submission" date="2022-07" db="EMBL/GenBank/DDBJ databases">
        <title>Genome Sequence of Leucocoprinus birnbaumii.</title>
        <authorList>
            <person name="Buettner E."/>
        </authorList>
    </citation>
    <scope>NUCLEOTIDE SEQUENCE</scope>
    <source>
        <strain evidence="8">VT141</strain>
    </source>
</reference>
<comment type="subcellular location">
    <subcellularLocation>
        <location evidence="1">Nucleus</location>
    </subcellularLocation>
</comment>
<feature type="compositionally biased region" description="Low complexity" evidence="6">
    <location>
        <begin position="477"/>
        <end position="490"/>
    </location>
</feature>
<dbReference type="InterPro" id="IPR038491">
    <property type="entry name" value="Velvet_dom_sf"/>
</dbReference>
<dbReference type="EMBL" id="JANIEX010000110">
    <property type="protein sequence ID" value="KAJ3573235.1"/>
    <property type="molecule type" value="Genomic_DNA"/>
</dbReference>
<evidence type="ECO:0000256" key="3">
    <source>
        <dbReference type="ARBA" id="ARBA00023015"/>
    </source>
</evidence>
<feature type="region of interest" description="Disordered" evidence="6">
    <location>
        <begin position="353"/>
        <end position="1032"/>
    </location>
</feature>
<feature type="compositionally biased region" description="Low complexity" evidence="6">
    <location>
        <begin position="397"/>
        <end position="426"/>
    </location>
</feature>
<feature type="compositionally biased region" description="Polar residues" evidence="6">
    <location>
        <begin position="268"/>
        <end position="295"/>
    </location>
</feature>
<evidence type="ECO:0000259" key="7">
    <source>
        <dbReference type="PROSITE" id="PS51821"/>
    </source>
</evidence>
<evidence type="ECO:0000256" key="4">
    <source>
        <dbReference type="ARBA" id="ARBA00023163"/>
    </source>
</evidence>
<keyword evidence="4" id="KW-0804">Transcription</keyword>
<dbReference type="InterPro" id="IPR037525">
    <property type="entry name" value="Velvet_dom"/>
</dbReference>
<feature type="compositionally biased region" description="Low complexity" evidence="6">
    <location>
        <begin position="765"/>
        <end position="797"/>
    </location>
</feature>
<proteinExistence type="predicted"/>
<evidence type="ECO:0000256" key="6">
    <source>
        <dbReference type="SAM" id="MobiDB-lite"/>
    </source>
</evidence>
<evidence type="ECO:0000313" key="9">
    <source>
        <dbReference type="Proteomes" id="UP001213000"/>
    </source>
</evidence>
<feature type="compositionally biased region" description="Low complexity" evidence="6">
    <location>
        <begin position="73"/>
        <end position="95"/>
    </location>
</feature>
<evidence type="ECO:0000256" key="5">
    <source>
        <dbReference type="ARBA" id="ARBA00023242"/>
    </source>
</evidence>
<dbReference type="GO" id="GO:0005634">
    <property type="term" value="C:nucleus"/>
    <property type="evidence" value="ECO:0007669"/>
    <property type="project" value="UniProtKB-SubCell"/>
</dbReference>
<protein>
    <recommendedName>
        <fullName evidence="7">Velvet domain-containing protein</fullName>
    </recommendedName>
</protein>
<feature type="compositionally biased region" description="Pro residues" evidence="6">
    <location>
        <begin position="491"/>
        <end position="500"/>
    </location>
</feature>
<organism evidence="8 9">
    <name type="scientific">Leucocoprinus birnbaumii</name>
    <dbReference type="NCBI Taxonomy" id="56174"/>
    <lineage>
        <taxon>Eukaryota</taxon>
        <taxon>Fungi</taxon>
        <taxon>Dikarya</taxon>
        <taxon>Basidiomycota</taxon>
        <taxon>Agaricomycotina</taxon>
        <taxon>Agaricomycetes</taxon>
        <taxon>Agaricomycetidae</taxon>
        <taxon>Agaricales</taxon>
        <taxon>Agaricineae</taxon>
        <taxon>Agaricaceae</taxon>
        <taxon>Leucocoprinus</taxon>
    </lineage>
</organism>
<comment type="caution">
    <text evidence="8">The sequence shown here is derived from an EMBL/GenBank/DDBJ whole genome shotgun (WGS) entry which is preliminary data.</text>
</comment>
<evidence type="ECO:0000256" key="2">
    <source>
        <dbReference type="ARBA" id="ARBA00022969"/>
    </source>
</evidence>
<keyword evidence="5" id="KW-0539">Nucleus</keyword>